<proteinExistence type="predicted"/>
<dbReference type="OrthoDB" id="2997776at2759"/>
<dbReference type="EMBL" id="CAJVRM010000228">
    <property type="protein sequence ID" value="CAG8977670.1"/>
    <property type="molecule type" value="Genomic_DNA"/>
</dbReference>
<gene>
    <name evidence="1" type="ORF">HYALB_00006620</name>
</gene>
<reference evidence="1" key="1">
    <citation type="submission" date="2021-07" db="EMBL/GenBank/DDBJ databases">
        <authorList>
            <person name="Durling M."/>
        </authorList>
    </citation>
    <scope>NUCLEOTIDE SEQUENCE</scope>
</reference>
<dbReference type="Proteomes" id="UP000701801">
    <property type="component" value="Unassembled WGS sequence"/>
</dbReference>
<protein>
    <recommendedName>
        <fullName evidence="3">F-box domain-containing protein</fullName>
    </recommendedName>
</protein>
<evidence type="ECO:0000313" key="1">
    <source>
        <dbReference type="EMBL" id="CAG8977670.1"/>
    </source>
</evidence>
<sequence>MSSKPNLSLPLEIWNKILQQCISNFDLDEQWMSLRLICSRFKSAVEQSFVNKHLQHMEISYTLGPYFLTRPSRPKIYEATVPFVFQKTVSPYGAERKFAYFHSYVAEDPTVLPLASGAIDALRRELKEAIGLCELSKSIPNFFKAISIRPFHTISLYNDRNDMPIPGLYIGPESFDLILDWKALLTRFYGEKIHAMRLMEKYKPVRRSCRRACRKATTEPADIWTLTYKAARRARITKMFRKKKIRWSWKRVAKHWSFLERRKVTDMLWRRPTLSAMN</sequence>
<name>A0A9N9Q2W6_9HELO</name>
<evidence type="ECO:0008006" key="3">
    <source>
        <dbReference type="Google" id="ProtNLM"/>
    </source>
</evidence>
<keyword evidence="2" id="KW-1185">Reference proteome</keyword>
<accession>A0A9N9Q2W6</accession>
<dbReference type="AlphaFoldDB" id="A0A9N9Q2W6"/>
<evidence type="ECO:0000313" key="2">
    <source>
        <dbReference type="Proteomes" id="UP000701801"/>
    </source>
</evidence>
<organism evidence="1 2">
    <name type="scientific">Hymenoscyphus albidus</name>
    <dbReference type="NCBI Taxonomy" id="595503"/>
    <lineage>
        <taxon>Eukaryota</taxon>
        <taxon>Fungi</taxon>
        <taxon>Dikarya</taxon>
        <taxon>Ascomycota</taxon>
        <taxon>Pezizomycotina</taxon>
        <taxon>Leotiomycetes</taxon>
        <taxon>Helotiales</taxon>
        <taxon>Helotiaceae</taxon>
        <taxon>Hymenoscyphus</taxon>
    </lineage>
</organism>
<comment type="caution">
    <text evidence="1">The sequence shown here is derived from an EMBL/GenBank/DDBJ whole genome shotgun (WGS) entry which is preliminary data.</text>
</comment>